<evidence type="ECO:0000256" key="1">
    <source>
        <dbReference type="SAM" id="Phobius"/>
    </source>
</evidence>
<organism evidence="2">
    <name type="scientific">marine metagenome</name>
    <dbReference type="NCBI Taxonomy" id="408172"/>
    <lineage>
        <taxon>unclassified sequences</taxon>
        <taxon>metagenomes</taxon>
        <taxon>ecological metagenomes</taxon>
    </lineage>
</organism>
<accession>A0A382RW38</accession>
<sequence length="46" mass="5416">VIGGPVIIENLLTYYGLNLVSAFVFIVFIYNKYRENETVFIFTFFM</sequence>
<keyword evidence="1" id="KW-0472">Membrane</keyword>
<dbReference type="EMBL" id="UINC01124602">
    <property type="protein sequence ID" value="SVD01863.1"/>
    <property type="molecule type" value="Genomic_DNA"/>
</dbReference>
<proteinExistence type="predicted"/>
<feature type="transmembrane region" description="Helical" evidence="1">
    <location>
        <begin position="12"/>
        <end position="30"/>
    </location>
</feature>
<evidence type="ECO:0000313" key="2">
    <source>
        <dbReference type="EMBL" id="SVD01863.1"/>
    </source>
</evidence>
<name>A0A382RW38_9ZZZZ</name>
<keyword evidence="1" id="KW-0812">Transmembrane</keyword>
<dbReference type="AlphaFoldDB" id="A0A382RW38"/>
<protein>
    <submittedName>
        <fullName evidence="2">Uncharacterized protein</fullName>
    </submittedName>
</protein>
<gene>
    <name evidence="2" type="ORF">METZ01_LOCUS354717</name>
</gene>
<feature type="non-terminal residue" evidence="2">
    <location>
        <position position="46"/>
    </location>
</feature>
<feature type="non-terminal residue" evidence="2">
    <location>
        <position position="1"/>
    </location>
</feature>
<reference evidence="2" key="1">
    <citation type="submission" date="2018-05" db="EMBL/GenBank/DDBJ databases">
        <authorList>
            <person name="Lanie J.A."/>
            <person name="Ng W.-L."/>
            <person name="Kazmierczak K.M."/>
            <person name="Andrzejewski T.M."/>
            <person name="Davidsen T.M."/>
            <person name="Wayne K.J."/>
            <person name="Tettelin H."/>
            <person name="Glass J.I."/>
            <person name="Rusch D."/>
            <person name="Podicherti R."/>
            <person name="Tsui H.-C.T."/>
            <person name="Winkler M.E."/>
        </authorList>
    </citation>
    <scope>NUCLEOTIDE SEQUENCE</scope>
</reference>
<keyword evidence="1" id="KW-1133">Transmembrane helix</keyword>